<name>A0A251S1W9_HELAN</name>
<dbReference type="EMBL" id="CM007905">
    <property type="protein sequence ID" value="OTF91161.1"/>
    <property type="molecule type" value="Genomic_DNA"/>
</dbReference>
<accession>A0A251S1W9</accession>
<evidence type="ECO:0000313" key="3">
    <source>
        <dbReference type="Proteomes" id="UP000215914"/>
    </source>
</evidence>
<dbReference type="AlphaFoldDB" id="A0A251S1W9"/>
<feature type="domain" description="DUF3381" evidence="1">
    <location>
        <begin position="7"/>
        <end position="66"/>
    </location>
</feature>
<dbReference type="InParanoid" id="A0A251S1W9"/>
<evidence type="ECO:0000259" key="1">
    <source>
        <dbReference type="Pfam" id="PF11861"/>
    </source>
</evidence>
<keyword evidence="2" id="KW-0489">Methyltransferase</keyword>
<proteinExistence type="predicted"/>
<dbReference type="GO" id="GO:0032259">
    <property type="term" value="P:methylation"/>
    <property type="evidence" value="ECO:0007669"/>
    <property type="project" value="UniProtKB-KW"/>
</dbReference>
<keyword evidence="2" id="KW-0808">Transferase</keyword>
<dbReference type="Proteomes" id="UP000215914">
    <property type="component" value="Chromosome 16"/>
</dbReference>
<keyword evidence="3" id="KW-1185">Reference proteome</keyword>
<organism evidence="2 3">
    <name type="scientific">Helianthus annuus</name>
    <name type="common">Common sunflower</name>
    <dbReference type="NCBI Taxonomy" id="4232"/>
    <lineage>
        <taxon>Eukaryota</taxon>
        <taxon>Viridiplantae</taxon>
        <taxon>Streptophyta</taxon>
        <taxon>Embryophyta</taxon>
        <taxon>Tracheophyta</taxon>
        <taxon>Spermatophyta</taxon>
        <taxon>Magnoliopsida</taxon>
        <taxon>eudicotyledons</taxon>
        <taxon>Gunneridae</taxon>
        <taxon>Pentapetalae</taxon>
        <taxon>asterids</taxon>
        <taxon>campanulids</taxon>
        <taxon>Asterales</taxon>
        <taxon>Asteraceae</taxon>
        <taxon>Asteroideae</taxon>
        <taxon>Heliantheae alliance</taxon>
        <taxon>Heliantheae</taxon>
        <taxon>Helianthus</taxon>
    </lineage>
</organism>
<dbReference type="Pfam" id="PF11861">
    <property type="entry name" value="DUF3381"/>
    <property type="match status" value="1"/>
</dbReference>
<sequence>MRRRPVTQKRHRDGYEDGVTLLRKTCSASDFIWSNAPLDVVGTVISITFDETSLPIKNHSLTIDEVV</sequence>
<dbReference type="InterPro" id="IPR024576">
    <property type="entry name" value="rRNA_MeTfrase_Spb1_DUF3381"/>
</dbReference>
<dbReference type="GO" id="GO:0008168">
    <property type="term" value="F:methyltransferase activity"/>
    <property type="evidence" value="ECO:0007669"/>
    <property type="project" value="UniProtKB-KW"/>
</dbReference>
<dbReference type="STRING" id="4232.A0A251S1W9"/>
<reference evidence="3" key="1">
    <citation type="journal article" date="2017" name="Nature">
        <title>The sunflower genome provides insights into oil metabolism, flowering and Asterid evolution.</title>
        <authorList>
            <person name="Badouin H."/>
            <person name="Gouzy J."/>
            <person name="Grassa C.J."/>
            <person name="Murat F."/>
            <person name="Staton S.E."/>
            <person name="Cottret L."/>
            <person name="Lelandais-Briere C."/>
            <person name="Owens G.L."/>
            <person name="Carrere S."/>
            <person name="Mayjonade B."/>
            <person name="Legrand L."/>
            <person name="Gill N."/>
            <person name="Kane N.C."/>
            <person name="Bowers J.E."/>
            <person name="Hubner S."/>
            <person name="Bellec A."/>
            <person name="Berard A."/>
            <person name="Berges H."/>
            <person name="Blanchet N."/>
            <person name="Boniface M.C."/>
            <person name="Brunel D."/>
            <person name="Catrice O."/>
            <person name="Chaidir N."/>
            <person name="Claudel C."/>
            <person name="Donnadieu C."/>
            <person name="Faraut T."/>
            <person name="Fievet G."/>
            <person name="Helmstetter N."/>
            <person name="King M."/>
            <person name="Knapp S.J."/>
            <person name="Lai Z."/>
            <person name="Le Paslier M.C."/>
            <person name="Lippi Y."/>
            <person name="Lorenzon L."/>
            <person name="Mandel J.R."/>
            <person name="Marage G."/>
            <person name="Marchand G."/>
            <person name="Marquand E."/>
            <person name="Bret-Mestries E."/>
            <person name="Morien E."/>
            <person name="Nambeesan S."/>
            <person name="Nguyen T."/>
            <person name="Pegot-Espagnet P."/>
            <person name="Pouilly N."/>
            <person name="Raftis F."/>
            <person name="Sallet E."/>
            <person name="Schiex T."/>
            <person name="Thomas J."/>
            <person name="Vandecasteele C."/>
            <person name="Vares D."/>
            <person name="Vear F."/>
            <person name="Vautrin S."/>
            <person name="Crespi M."/>
            <person name="Mangin B."/>
            <person name="Burke J.M."/>
            <person name="Salse J."/>
            <person name="Munos S."/>
            <person name="Vincourt P."/>
            <person name="Rieseberg L.H."/>
            <person name="Langlade N.B."/>
        </authorList>
    </citation>
    <scope>NUCLEOTIDE SEQUENCE [LARGE SCALE GENOMIC DNA]</scope>
    <source>
        <strain evidence="3">cv. SF193</strain>
    </source>
</reference>
<evidence type="ECO:0000313" key="2">
    <source>
        <dbReference type="EMBL" id="OTF91161.1"/>
    </source>
</evidence>
<gene>
    <name evidence="2" type="ORF">HannXRQ_Chr16g0507701</name>
</gene>
<protein>
    <submittedName>
        <fullName evidence="2">Putative ribosomal RNA large subunit methyltransferase E</fullName>
    </submittedName>
</protein>